<evidence type="ECO:0000313" key="2">
    <source>
        <dbReference type="Proteomes" id="UP000826195"/>
    </source>
</evidence>
<gene>
    <name evidence="1" type="ORF">KQX54_007760</name>
</gene>
<comment type="caution">
    <text evidence="1">The sequence shown here is derived from an EMBL/GenBank/DDBJ whole genome shotgun (WGS) entry which is preliminary data.</text>
</comment>
<protein>
    <submittedName>
        <fullName evidence="1">Uncharacterized protein</fullName>
    </submittedName>
</protein>
<dbReference type="AlphaFoldDB" id="A0AAV7IU91"/>
<organism evidence="1 2">
    <name type="scientific">Cotesia glomerata</name>
    <name type="common">Lepidopteran parasitic wasp</name>
    <name type="synonym">Apanteles glomeratus</name>
    <dbReference type="NCBI Taxonomy" id="32391"/>
    <lineage>
        <taxon>Eukaryota</taxon>
        <taxon>Metazoa</taxon>
        <taxon>Ecdysozoa</taxon>
        <taxon>Arthropoda</taxon>
        <taxon>Hexapoda</taxon>
        <taxon>Insecta</taxon>
        <taxon>Pterygota</taxon>
        <taxon>Neoptera</taxon>
        <taxon>Endopterygota</taxon>
        <taxon>Hymenoptera</taxon>
        <taxon>Apocrita</taxon>
        <taxon>Ichneumonoidea</taxon>
        <taxon>Braconidae</taxon>
        <taxon>Microgastrinae</taxon>
        <taxon>Cotesia</taxon>
    </lineage>
</organism>
<sequence length="92" mass="10466">MLGTRPNELAILELRDQQKTTLVVVNVYGMTQSDSTEIEQPFVSINVQSIVKPNQDRNPRITLLLILSMVAFNQSNYRVNELVSSFCSEEIH</sequence>
<dbReference type="EMBL" id="JAHXZJ010000374">
    <property type="protein sequence ID" value="KAH0560737.1"/>
    <property type="molecule type" value="Genomic_DNA"/>
</dbReference>
<evidence type="ECO:0000313" key="1">
    <source>
        <dbReference type="EMBL" id="KAH0560737.1"/>
    </source>
</evidence>
<reference evidence="1 2" key="1">
    <citation type="journal article" date="2021" name="J. Hered.">
        <title>A chromosome-level genome assembly of the parasitoid wasp, Cotesia glomerata (Hymenoptera: Braconidae).</title>
        <authorList>
            <person name="Pinto B.J."/>
            <person name="Weis J.J."/>
            <person name="Gamble T."/>
            <person name="Ode P.J."/>
            <person name="Paul R."/>
            <person name="Zaspel J.M."/>
        </authorList>
    </citation>
    <scope>NUCLEOTIDE SEQUENCE [LARGE SCALE GENOMIC DNA]</scope>
    <source>
        <strain evidence="1">CgM1</strain>
    </source>
</reference>
<keyword evidence="2" id="KW-1185">Reference proteome</keyword>
<proteinExistence type="predicted"/>
<name>A0AAV7IU91_COTGL</name>
<accession>A0AAV7IU91</accession>
<dbReference type="Proteomes" id="UP000826195">
    <property type="component" value="Unassembled WGS sequence"/>
</dbReference>